<dbReference type="NCBIfam" id="TIGR03423">
    <property type="entry name" value="pbp2_mrdA"/>
    <property type="match status" value="1"/>
</dbReference>
<keyword evidence="17" id="KW-0328">Glycosyltransferase</keyword>
<evidence type="ECO:0000256" key="12">
    <source>
        <dbReference type="ARBA" id="ARBA00023136"/>
    </source>
</evidence>
<dbReference type="Proteomes" id="UP000002027">
    <property type="component" value="Chromosome 1"/>
</dbReference>
<dbReference type="InterPro" id="IPR050515">
    <property type="entry name" value="Beta-lactam/transpept"/>
</dbReference>
<dbReference type="InterPro" id="IPR032710">
    <property type="entry name" value="NTF2-like_dom_sf"/>
</dbReference>
<proteinExistence type="predicted"/>
<keyword evidence="9" id="KW-0133">Cell shape</keyword>
<keyword evidence="7" id="KW-0812">Transmembrane</keyword>
<keyword evidence="13" id="KW-0961">Cell wall biogenesis/degradation</keyword>
<protein>
    <submittedName>
        <fullName evidence="17">Penicillin-binding protein 2</fullName>
        <ecNumber evidence="17">2.4.1.129</ecNumber>
    </submittedName>
</protein>
<keyword evidence="8" id="KW-0378">Hydrolase</keyword>
<dbReference type="SUPFAM" id="SSF56601">
    <property type="entry name" value="beta-lactamase/transpeptidase-like"/>
    <property type="match status" value="1"/>
</dbReference>
<evidence type="ECO:0000256" key="11">
    <source>
        <dbReference type="ARBA" id="ARBA00022989"/>
    </source>
</evidence>
<dbReference type="GO" id="GO:0006508">
    <property type="term" value="P:proteolysis"/>
    <property type="evidence" value="ECO:0007669"/>
    <property type="project" value="UniProtKB-KW"/>
</dbReference>
<dbReference type="SUPFAM" id="SSF54427">
    <property type="entry name" value="NTF2-like"/>
    <property type="match status" value="1"/>
</dbReference>
<evidence type="ECO:0000256" key="2">
    <source>
        <dbReference type="ARBA" id="ARBA00004236"/>
    </source>
</evidence>
<keyword evidence="5" id="KW-0121">Carboxypeptidase</keyword>
<organism evidence="17 18">
    <name type="scientific">Sphaerobacter thermophilus (strain ATCC 49802 / DSM 20745 / KCCM 41009 / NCIMB 13125 / S 6022)</name>
    <dbReference type="NCBI Taxonomy" id="479434"/>
    <lineage>
        <taxon>Bacteria</taxon>
        <taxon>Pseudomonadati</taxon>
        <taxon>Thermomicrobiota</taxon>
        <taxon>Thermomicrobia</taxon>
        <taxon>Sphaerobacterales</taxon>
        <taxon>Sphaerobacterineae</taxon>
        <taxon>Sphaerobacteraceae</taxon>
        <taxon>Sphaerobacter</taxon>
    </lineage>
</organism>
<dbReference type="FunCoup" id="D1C6L1">
    <property type="interactions" value="28"/>
</dbReference>
<dbReference type="InterPro" id="IPR007887">
    <property type="entry name" value="MecA_N"/>
</dbReference>
<dbReference type="Gene3D" id="3.40.710.10">
    <property type="entry name" value="DD-peptidase/beta-lactamase superfamily"/>
    <property type="match status" value="1"/>
</dbReference>
<evidence type="ECO:0000256" key="13">
    <source>
        <dbReference type="ARBA" id="ARBA00023316"/>
    </source>
</evidence>
<dbReference type="RefSeq" id="WP_012872682.1">
    <property type="nucleotide sequence ID" value="NC_013523.1"/>
</dbReference>
<dbReference type="Gene3D" id="3.30.1390.30">
    <property type="entry name" value="Penicillin-binding protein 2a, domain 3"/>
    <property type="match status" value="1"/>
</dbReference>
<dbReference type="EC" id="2.4.1.129" evidence="17"/>
<comment type="subcellular location">
    <subcellularLocation>
        <location evidence="2">Cell membrane</location>
    </subcellularLocation>
    <subcellularLocation>
        <location evidence="1">Membrane</location>
        <topology evidence="1">Single-pass membrane protein</topology>
    </subcellularLocation>
</comment>
<dbReference type="GO" id="GO:0071972">
    <property type="term" value="F:peptidoglycan L,D-transpeptidase activity"/>
    <property type="evidence" value="ECO:0007669"/>
    <property type="project" value="TreeGrafter"/>
</dbReference>
<sequence length="709" mass="75956">MPKLVMSVLGLVVIVLGLFLLADRLGGRLLGNTSLPDASPVASPSPGSVEALRTPRDVAAAFTRLWNAGDYAGMYELLSAPAKHTISREDFIARYEGIAQEIGQTAIEATLLDADRDALEQPMHVKRESAKVGTLEEDNVIPIVEEEDGFRVDWTPSVIFAELGDGFVRWQPDIPQRGRILDRKGRPLAHLGQINKVGVVPGQIQDEAALLQALSQALGMPEDEIKSRYEHGQPDWFMPIKSYPDPMDPGLLEQLAGIPGVVVQKWPERVYPAGEAAAHVVGYLTEITADELPELSARGYSAGDVIGRAGIEAWGEQYLAGKRGGRLVIVGPDGGERRVIAEVQSEPAADIVTTIDLDVQLAAERALGDNTGSVVVIDPNTGAILAMVSNPSFDPNKFILGLSDEDWARFNDEEARPLQNRATTFAYPSGSTFKVVTAAAGMIHLGMNMQSTLDCPAAFSLPGSSNVWRDWTGVDQGPMTLHRALVRSCNTFFYQVGVQLDEKDPNLLAETARAFGFGNPTGLEELPEVAGIVPDPAWKLAAVRDGWARGDAVNFAIGQGYFLATPLQVANAYAALANGGTLWQPYLVQEVVALDGTKVYTHEPKEIGKLPISQEQIAGIRAALVDVVTTPAGTAYSAFQGETHPVAAKTGTAEHGQEGRATHAWFAAFSPVDGARLAAVTMIEYGGEGAIVSAPVTREVINAFYEANP</sequence>
<dbReference type="HOGENOM" id="CLU_009289_1_2_0"/>
<name>D1C6L1_SPHTD</name>
<dbReference type="eggNOG" id="COG0768">
    <property type="taxonomic scope" value="Bacteria"/>
</dbReference>
<dbReference type="Gene3D" id="3.10.450.100">
    <property type="entry name" value="NTF2-like, domain 1"/>
    <property type="match status" value="1"/>
</dbReference>
<keyword evidence="18" id="KW-1185">Reference proteome</keyword>
<evidence type="ECO:0000256" key="1">
    <source>
        <dbReference type="ARBA" id="ARBA00004167"/>
    </source>
</evidence>
<dbReference type="InterPro" id="IPR036138">
    <property type="entry name" value="PBP_dimer_sf"/>
</dbReference>
<evidence type="ECO:0000256" key="4">
    <source>
        <dbReference type="ARBA" id="ARBA00022519"/>
    </source>
</evidence>
<dbReference type="GO" id="GO:0005886">
    <property type="term" value="C:plasma membrane"/>
    <property type="evidence" value="ECO:0007669"/>
    <property type="project" value="UniProtKB-SubCell"/>
</dbReference>
<dbReference type="AlphaFoldDB" id="D1C6L1"/>
<accession>D1C6L1</accession>
<evidence type="ECO:0000313" key="17">
    <source>
        <dbReference type="EMBL" id="ACZ39636.1"/>
    </source>
</evidence>
<dbReference type="Pfam" id="PF03717">
    <property type="entry name" value="PBP_dimer"/>
    <property type="match status" value="1"/>
</dbReference>
<dbReference type="InterPro" id="IPR017790">
    <property type="entry name" value="Penicillin-binding_protein_2"/>
</dbReference>
<keyword evidence="12" id="KW-0472">Membrane</keyword>
<keyword evidence="17" id="KW-0808">Transferase</keyword>
<dbReference type="GO" id="GO:0008360">
    <property type="term" value="P:regulation of cell shape"/>
    <property type="evidence" value="ECO:0007669"/>
    <property type="project" value="UniProtKB-KW"/>
</dbReference>
<dbReference type="GO" id="GO:0008658">
    <property type="term" value="F:penicillin binding"/>
    <property type="evidence" value="ECO:0007669"/>
    <property type="project" value="InterPro"/>
</dbReference>
<evidence type="ECO:0000256" key="10">
    <source>
        <dbReference type="ARBA" id="ARBA00022984"/>
    </source>
</evidence>
<evidence type="ECO:0000256" key="5">
    <source>
        <dbReference type="ARBA" id="ARBA00022645"/>
    </source>
</evidence>
<evidence type="ECO:0000259" key="15">
    <source>
        <dbReference type="Pfam" id="PF03717"/>
    </source>
</evidence>
<keyword evidence="6" id="KW-0645">Protease</keyword>
<dbReference type="EMBL" id="CP001823">
    <property type="protein sequence ID" value="ACZ39636.1"/>
    <property type="molecule type" value="Genomic_DNA"/>
</dbReference>
<dbReference type="STRING" id="479434.Sthe_2212"/>
<evidence type="ECO:0000256" key="7">
    <source>
        <dbReference type="ARBA" id="ARBA00022692"/>
    </source>
</evidence>
<dbReference type="InterPro" id="IPR012338">
    <property type="entry name" value="Beta-lactam/transpept-like"/>
</dbReference>
<dbReference type="PANTHER" id="PTHR30627:SF2">
    <property type="entry name" value="PEPTIDOGLYCAN D,D-TRANSPEPTIDASE MRDA"/>
    <property type="match status" value="1"/>
</dbReference>
<gene>
    <name evidence="17" type="ordered locus">Sthe_2212</name>
</gene>
<feature type="domain" description="NTF2-like N-terminal transpeptidase" evidence="16">
    <location>
        <begin position="54"/>
        <end position="165"/>
    </location>
</feature>
<evidence type="ECO:0000256" key="3">
    <source>
        <dbReference type="ARBA" id="ARBA00022475"/>
    </source>
</evidence>
<evidence type="ECO:0000259" key="14">
    <source>
        <dbReference type="Pfam" id="PF00905"/>
    </source>
</evidence>
<feature type="domain" description="Penicillin-binding protein transpeptidase" evidence="14">
    <location>
        <begin position="372"/>
        <end position="701"/>
    </location>
</feature>
<dbReference type="Pfam" id="PF00905">
    <property type="entry name" value="Transpeptidase"/>
    <property type="match status" value="1"/>
</dbReference>
<dbReference type="InParanoid" id="D1C6L1"/>
<reference evidence="18" key="1">
    <citation type="submission" date="2009-11" db="EMBL/GenBank/DDBJ databases">
        <title>The complete chromosome 1 of Sphaerobacter thermophilus DSM 20745.</title>
        <authorList>
            <person name="Lucas S."/>
            <person name="Copeland A."/>
            <person name="Lapidus A."/>
            <person name="Glavina del Rio T."/>
            <person name="Dalin E."/>
            <person name="Tice H."/>
            <person name="Bruce D."/>
            <person name="Goodwin L."/>
            <person name="Pitluck S."/>
            <person name="Kyrpides N."/>
            <person name="Mavromatis K."/>
            <person name="Ivanova N."/>
            <person name="Mikhailova N."/>
            <person name="LaButti K.M."/>
            <person name="Clum A."/>
            <person name="Sun H.I."/>
            <person name="Brettin T."/>
            <person name="Detter J.C."/>
            <person name="Han C."/>
            <person name="Larimer F."/>
            <person name="Land M."/>
            <person name="Hauser L."/>
            <person name="Markowitz V."/>
            <person name="Cheng J.F."/>
            <person name="Hugenholtz P."/>
            <person name="Woyke T."/>
            <person name="Wu D."/>
            <person name="Steenblock K."/>
            <person name="Schneider S."/>
            <person name="Pukall R."/>
            <person name="Goeker M."/>
            <person name="Klenk H.P."/>
            <person name="Eisen J.A."/>
        </authorList>
    </citation>
    <scope>NUCLEOTIDE SEQUENCE [LARGE SCALE GENOMIC DNA]</scope>
    <source>
        <strain evidence="18">ATCC 49802 / DSM 20745 / S 6022</strain>
    </source>
</reference>
<dbReference type="Pfam" id="PF05223">
    <property type="entry name" value="MecA_N"/>
    <property type="match status" value="1"/>
</dbReference>
<dbReference type="GO" id="GO:0009002">
    <property type="term" value="F:serine-type D-Ala-D-Ala carboxypeptidase activity"/>
    <property type="evidence" value="ECO:0007669"/>
    <property type="project" value="InterPro"/>
</dbReference>
<evidence type="ECO:0000256" key="9">
    <source>
        <dbReference type="ARBA" id="ARBA00022960"/>
    </source>
</evidence>
<dbReference type="GO" id="GO:0071555">
    <property type="term" value="P:cell wall organization"/>
    <property type="evidence" value="ECO:0007669"/>
    <property type="project" value="UniProtKB-KW"/>
</dbReference>
<keyword evidence="11" id="KW-1133">Transmembrane helix</keyword>
<keyword evidence="10" id="KW-0573">Peptidoglycan synthesis</keyword>
<reference evidence="17 18" key="2">
    <citation type="journal article" date="2010" name="Stand. Genomic Sci.">
        <title>Complete genome sequence of Desulfohalobium retbaense type strain (HR(100)).</title>
        <authorList>
            <person name="Spring S."/>
            <person name="Nolan M."/>
            <person name="Lapidus A."/>
            <person name="Glavina Del Rio T."/>
            <person name="Copeland A."/>
            <person name="Tice H."/>
            <person name="Cheng J.F."/>
            <person name="Lucas S."/>
            <person name="Land M."/>
            <person name="Chen F."/>
            <person name="Bruce D."/>
            <person name="Goodwin L."/>
            <person name="Pitluck S."/>
            <person name="Ivanova N."/>
            <person name="Mavromatis K."/>
            <person name="Mikhailova N."/>
            <person name="Pati A."/>
            <person name="Chen A."/>
            <person name="Palaniappan K."/>
            <person name="Hauser L."/>
            <person name="Chang Y.J."/>
            <person name="Jeffries C.D."/>
            <person name="Munk C."/>
            <person name="Kiss H."/>
            <person name="Chain P."/>
            <person name="Han C."/>
            <person name="Brettin T."/>
            <person name="Detter J.C."/>
            <person name="Schuler E."/>
            <person name="Goker M."/>
            <person name="Rohde M."/>
            <person name="Bristow J."/>
            <person name="Eisen J.A."/>
            <person name="Markowitz V."/>
            <person name="Hugenholtz P."/>
            <person name="Kyrpides N.C."/>
            <person name="Klenk H.P."/>
        </authorList>
    </citation>
    <scope>NUCLEOTIDE SEQUENCE [LARGE SCALE GENOMIC DNA]</scope>
    <source>
        <strain evidence="18">ATCC 49802 / DSM 20745 / S 6022</strain>
    </source>
</reference>
<keyword evidence="3" id="KW-1003">Cell membrane</keyword>
<evidence type="ECO:0000256" key="8">
    <source>
        <dbReference type="ARBA" id="ARBA00022801"/>
    </source>
</evidence>
<feature type="domain" description="Penicillin-binding protein dimerisation" evidence="15">
    <location>
        <begin position="175"/>
        <end position="335"/>
    </location>
</feature>
<dbReference type="SUPFAM" id="SSF56519">
    <property type="entry name" value="Penicillin binding protein dimerisation domain"/>
    <property type="match status" value="1"/>
</dbReference>
<evidence type="ECO:0000256" key="6">
    <source>
        <dbReference type="ARBA" id="ARBA00022670"/>
    </source>
</evidence>
<evidence type="ECO:0000259" key="16">
    <source>
        <dbReference type="Pfam" id="PF05223"/>
    </source>
</evidence>
<dbReference type="KEGG" id="sti:Sthe_2212"/>
<dbReference type="PANTHER" id="PTHR30627">
    <property type="entry name" value="PEPTIDOGLYCAN D,D-TRANSPEPTIDASE"/>
    <property type="match status" value="1"/>
</dbReference>
<dbReference type="GO" id="GO:0046677">
    <property type="term" value="P:response to antibiotic"/>
    <property type="evidence" value="ECO:0007669"/>
    <property type="project" value="InterPro"/>
</dbReference>
<dbReference type="InterPro" id="IPR005311">
    <property type="entry name" value="PBP_dimer"/>
</dbReference>
<evidence type="ECO:0000313" key="18">
    <source>
        <dbReference type="Proteomes" id="UP000002027"/>
    </source>
</evidence>
<dbReference type="InterPro" id="IPR001460">
    <property type="entry name" value="PCN-bd_Tpept"/>
</dbReference>
<keyword evidence="4" id="KW-0997">Cell inner membrane</keyword>
<dbReference type="Gene3D" id="3.90.1310.10">
    <property type="entry name" value="Penicillin-binding protein 2a (Domain 2)"/>
    <property type="match status" value="1"/>
</dbReference>
<dbReference type="GO" id="GO:0016757">
    <property type="term" value="F:glycosyltransferase activity"/>
    <property type="evidence" value="ECO:0007669"/>
    <property type="project" value="UniProtKB-KW"/>
</dbReference>
<dbReference type="GO" id="GO:0009252">
    <property type="term" value="P:peptidoglycan biosynthetic process"/>
    <property type="evidence" value="ECO:0007669"/>
    <property type="project" value="UniProtKB-KW"/>
</dbReference>